<dbReference type="AlphaFoldDB" id="A0AAW0W735"/>
<comment type="caution">
    <text evidence="2">The sequence shown here is derived from an EMBL/GenBank/DDBJ whole genome shotgun (WGS) entry which is preliminary data.</text>
</comment>
<name>A0AAW0W735_CHEQU</name>
<organism evidence="2 3">
    <name type="scientific">Cherax quadricarinatus</name>
    <name type="common">Australian red claw crayfish</name>
    <dbReference type="NCBI Taxonomy" id="27406"/>
    <lineage>
        <taxon>Eukaryota</taxon>
        <taxon>Metazoa</taxon>
        <taxon>Ecdysozoa</taxon>
        <taxon>Arthropoda</taxon>
        <taxon>Crustacea</taxon>
        <taxon>Multicrustacea</taxon>
        <taxon>Malacostraca</taxon>
        <taxon>Eumalacostraca</taxon>
        <taxon>Eucarida</taxon>
        <taxon>Decapoda</taxon>
        <taxon>Pleocyemata</taxon>
        <taxon>Astacidea</taxon>
        <taxon>Parastacoidea</taxon>
        <taxon>Parastacidae</taxon>
        <taxon>Cherax</taxon>
    </lineage>
</organism>
<evidence type="ECO:0000256" key="1">
    <source>
        <dbReference type="SAM" id="Phobius"/>
    </source>
</evidence>
<sequence>MTIILFIYASGDRFSVMSTPRLIFLIGTLCFLAIDMFSSATYCCLSRPCSFQWSPSLYVLFINSMGSSTGLSGTTLVTDARTDASSCTVILPTVSNIFFIQRNAFFLSPVNIYCKFVTWMIVYYFL</sequence>
<keyword evidence="1" id="KW-1133">Transmembrane helix</keyword>
<dbReference type="Proteomes" id="UP001445076">
    <property type="component" value="Unassembled WGS sequence"/>
</dbReference>
<reference evidence="2 3" key="1">
    <citation type="journal article" date="2024" name="BMC Genomics">
        <title>Genome assembly of redclaw crayfish (Cherax quadricarinatus) provides insights into its immune adaptation and hypoxia tolerance.</title>
        <authorList>
            <person name="Liu Z."/>
            <person name="Zheng J."/>
            <person name="Li H."/>
            <person name="Fang K."/>
            <person name="Wang S."/>
            <person name="He J."/>
            <person name="Zhou D."/>
            <person name="Weng S."/>
            <person name="Chi M."/>
            <person name="Gu Z."/>
            <person name="He J."/>
            <person name="Li F."/>
            <person name="Wang M."/>
        </authorList>
    </citation>
    <scope>NUCLEOTIDE SEQUENCE [LARGE SCALE GENOMIC DNA]</scope>
    <source>
        <strain evidence="2">ZL_2023a</strain>
    </source>
</reference>
<protein>
    <submittedName>
        <fullName evidence="2">Uncharacterized protein</fullName>
    </submittedName>
</protein>
<dbReference type="EMBL" id="JARKIK010000085">
    <property type="protein sequence ID" value="KAK8724490.1"/>
    <property type="molecule type" value="Genomic_DNA"/>
</dbReference>
<keyword evidence="3" id="KW-1185">Reference proteome</keyword>
<evidence type="ECO:0000313" key="2">
    <source>
        <dbReference type="EMBL" id="KAK8724490.1"/>
    </source>
</evidence>
<gene>
    <name evidence="2" type="ORF">OTU49_011096</name>
</gene>
<feature type="transmembrane region" description="Helical" evidence="1">
    <location>
        <begin position="104"/>
        <end position="125"/>
    </location>
</feature>
<keyword evidence="1" id="KW-0812">Transmembrane</keyword>
<keyword evidence="1" id="KW-0472">Membrane</keyword>
<proteinExistence type="predicted"/>
<feature type="transmembrane region" description="Helical" evidence="1">
    <location>
        <begin position="22"/>
        <end position="45"/>
    </location>
</feature>
<evidence type="ECO:0000313" key="3">
    <source>
        <dbReference type="Proteomes" id="UP001445076"/>
    </source>
</evidence>
<accession>A0AAW0W735</accession>